<evidence type="ECO:0000313" key="2">
    <source>
        <dbReference type="Proteomes" id="UP001229716"/>
    </source>
</evidence>
<organism evidence="1 2">
    <name type="scientific">Bacillus shihchuchen</name>
    <dbReference type="NCBI Taxonomy" id="3036942"/>
    <lineage>
        <taxon>Bacteria</taxon>
        <taxon>Bacillati</taxon>
        <taxon>Bacillota</taxon>
        <taxon>Bacilli</taxon>
        <taxon>Bacillales</taxon>
        <taxon>Bacillaceae</taxon>
        <taxon>Bacillus</taxon>
        <taxon>Bacillus cereus group</taxon>
    </lineage>
</organism>
<evidence type="ECO:0000313" key="1">
    <source>
        <dbReference type="EMBL" id="MDL2418192.1"/>
    </source>
</evidence>
<dbReference type="Proteomes" id="UP001229716">
    <property type="component" value="Unassembled WGS sequence"/>
</dbReference>
<accession>A0ABT7KVK9</accession>
<sequence>MECLINGVCEINQLISKTKRKTMSKYNNRKVNVQKSDEYKVKQNSYLGERANEYGMN</sequence>
<dbReference type="EMBL" id="JASWHZ010000001">
    <property type="protein sequence ID" value="MDL2418192.1"/>
    <property type="molecule type" value="Genomic_DNA"/>
</dbReference>
<gene>
    <name evidence="1" type="ORF">P6F46_15080</name>
</gene>
<reference evidence="1 2" key="1">
    <citation type="journal article" date="2023" name="Int. J. Mol. Sci.">
        <title>Pathogenicity and Genomic Characterization of a Novel Genospecies, Bacillus shihchuchen, of the Bacillus cereus Group Isolated from Chinese Softshell Turtle (Pelodiscus sinensis).</title>
        <authorList>
            <person name="Cheng L.W."/>
            <person name="Byadgi O.V."/>
            <person name="Tsai C.E."/>
            <person name="Wang P.C."/>
            <person name="Chen S.C."/>
        </authorList>
    </citation>
    <scope>NUCLEOTIDE SEQUENCE [LARGE SCALE GENOMIC DNA]</scope>
    <source>
        <strain evidence="1 2">QF108-045</strain>
    </source>
</reference>
<keyword evidence="2" id="KW-1185">Reference proteome</keyword>
<protein>
    <submittedName>
        <fullName evidence="1">Uncharacterized protein</fullName>
    </submittedName>
</protein>
<name>A0ABT7KVK9_9BACI</name>
<comment type="caution">
    <text evidence="1">The sequence shown here is derived from an EMBL/GenBank/DDBJ whole genome shotgun (WGS) entry which is preliminary data.</text>
</comment>
<proteinExistence type="predicted"/>